<keyword evidence="4" id="KW-1185">Reference proteome</keyword>
<evidence type="ECO:0000313" key="3">
    <source>
        <dbReference type="EMBL" id="KAB7652311.1"/>
    </source>
</evidence>
<organism evidence="3 4">
    <name type="scientific">Sutterella seckii</name>
    <dbReference type="NCBI Taxonomy" id="1944635"/>
    <lineage>
        <taxon>Bacteria</taxon>
        <taxon>Pseudomonadati</taxon>
        <taxon>Pseudomonadota</taxon>
        <taxon>Betaproteobacteria</taxon>
        <taxon>Burkholderiales</taxon>
        <taxon>Sutterellaceae</taxon>
        <taxon>Sutterella</taxon>
    </lineage>
</organism>
<dbReference type="AlphaFoldDB" id="A0AAI9SD85"/>
<dbReference type="EMBL" id="WEHW01000004">
    <property type="protein sequence ID" value="KAB7652311.1"/>
    <property type="molecule type" value="Genomic_DNA"/>
</dbReference>
<feature type="domain" description="Restriction endonuclease type I HsdR N-terminal" evidence="2">
    <location>
        <begin position="22"/>
        <end position="127"/>
    </location>
</feature>
<dbReference type="Pfam" id="PF04313">
    <property type="entry name" value="HSDR_N"/>
    <property type="match status" value="1"/>
</dbReference>
<dbReference type="InterPro" id="IPR017035">
    <property type="entry name" value="UCP035009_HsdR_All3000-type"/>
</dbReference>
<proteinExistence type="predicted"/>
<keyword evidence="3" id="KW-0540">Nuclease</keyword>
<dbReference type="GO" id="GO:0003677">
    <property type="term" value="F:DNA binding"/>
    <property type="evidence" value="ECO:0007669"/>
    <property type="project" value="UniProtKB-KW"/>
</dbReference>
<dbReference type="GO" id="GO:0005524">
    <property type="term" value="F:ATP binding"/>
    <property type="evidence" value="ECO:0007669"/>
    <property type="project" value="UniProtKB-KW"/>
</dbReference>
<dbReference type="GO" id="GO:0009307">
    <property type="term" value="P:DNA restriction-modification system"/>
    <property type="evidence" value="ECO:0007669"/>
    <property type="project" value="UniProtKB-KW"/>
</dbReference>
<evidence type="ECO:0000259" key="2">
    <source>
        <dbReference type="Pfam" id="PF04313"/>
    </source>
</evidence>
<name>A0AAI9SD85_9BURK</name>
<evidence type="ECO:0000313" key="4">
    <source>
        <dbReference type="Proteomes" id="UP000469462"/>
    </source>
</evidence>
<reference evidence="3 4" key="1">
    <citation type="submission" date="2019-10" db="EMBL/GenBank/DDBJ databases">
        <title>Genome diversity of Sutterella seckii.</title>
        <authorList>
            <person name="Chaplin A.V."/>
            <person name="Sokolova S.R."/>
            <person name="Mosin K.A."/>
            <person name="Ivanova E.L."/>
            <person name="Kochetkova T.O."/>
            <person name="Goltsov A.Y."/>
            <person name="Trofimov D.Y."/>
            <person name="Efimov B.A."/>
        </authorList>
    </citation>
    <scope>NUCLEOTIDE SEQUENCE [LARGE SCALE GENOMIC DNA]</scope>
    <source>
        <strain evidence="3 4">ASD3426</strain>
    </source>
</reference>
<keyword evidence="3" id="KW-0255">Endonuclease</keyword>
<dbReference type="Proteomes" id="UP000469462">
    <property type="component" value="Unassembled WGS sequence"/>
</dbReference>
<dbReference type="Gene3D" id="3.90.1570.30">
    <property type="match status" value="1"/>
</dbReference>
<protein>
    <submittedName>
        <fullName evidence="3">Restriction endonuclease</fullName>
    </submittedName>
</protein>
<accession>A0AAI9SD85</accession>
<gene>
    <name evidence="3" type="ORF">GBM96_02445</name>
</gene>
<keyword evidence="3" id="KW-0378">Hydrolase</keyword>
<comment type="caution">
    <text evidence="3">The sequence shown here is derived from an EMBL/GenBank/DDBJ whole genome shotgun (WGS) entry which is preliminary data.</text>
</comment>
<feature type="region of interest" description="Disordered" evidence="1">
    <location>
        <begin position="239"/>
        <end position="264"/>
    </location>
</feature>
<sequence length="380" mass="43285">MDFIDEIKILGGRSKNLASNLLTEEATKTSLILPFIQLLGFDIFNPTEVVPEYQAEAGVKKDQRVDYVLQKNNKPIILIEAKSYSTELGPEHEDQLRRYFPFVKSASIGILTNGHKYKFFTDLEARNMMDEKPYMEFDIENPSLDLIPKIQELRKDRFDDEKAVRIAEQLKYTGQFKQLLAKQLDAPDEDFVRFFASQVWSGIINQSAKDKLTPLLKDAFKQFIEDRIAARLKKAAEDEEAEKKPITDAETPTAESSVVADDSDDGVVTTDDEKLGYSIIQAVSAAVIDPSRIFIRDNKSYCAILLDNSRKKTIVRLYFKKDSLKVDFQGVKKDDPMVELEKVSDLYSYSDDIVSIISGYLNKNTKEAKDEKEAIEEIAE</sequence>
<dbReference type="InterPro" id="IPR007409">
    <property type="entry name" value="Restrct_endonuc_type1_HsdR_N"/>
</dbReference>
<dbReference type="PIRSF" id="PIRSF035009">
    <property type="entry name" value="UCP035009_HSDR_N"/>
    <property type="match status" value="1"/>
</dbReference>
<dbReference type="RefSeq" id="WP_152156914.1">
    <property type="nucleotide sequence ID" value="NZ_WEHW01000004.1"/>
</dbReference>
<dbReference type="GO" id="GO:0009035">
    <property type="term" value="F:type I site-specific deoxyribonuclease activity"/>
    <property type="evidence" value="ECO:0007669"/>
    <property type="project" value="UniProtKB-EC"/>
</dbReference>
<evidence type="ECO:0000256" key="1">
    <source>
        <dbReference type="SAM" id="MobiDB-lite"/>
    </source>
</evidence>